<dbReference type="CDD" id="cd16329">
    <property type="entry name" value="LolA_like"/>
    <property type="match status" value="1"/>
</dbReference>
<evidence type="ECO:0000313" key="3">
    <source>
        <dbReference type="EMBL" id="HFH29998.1"/>
    </source>
</evidence>
<name>A0A7C3I509_9SPIR</name>
<organism evidence="3">
    <name type="scientific">Gracilinema caldarium</name>
    <dbReference type="NCBI Taxonomy" id="215591"/>
    <lineage>
        <taxon>Bacteria</taxon>
        <taxon>Pseudomonadati</taxon>
        <taxon>Spirochaetota</taxon>
        <taxon>Spirochaetia</taxon>
        <taxon>Spirochaetales</taxon>
        <taxon>Breznakiellaceae</taxon>
        <taxon>Gracilinema</taxon>
    </lineage>
</organism>
<proteinExistence type="predicted"/>
<feature type="chain" id="PRO_5028123105" evidence="1">
    <location>
        <begin position="24"/>
        <end position="265"/>
    </location>
</feature>
<accession>A0A7C3I509</accession>
<feature type="signal peptide" evidence="1">
    <location>
        <begin position="1"/>
        <end position="23"/>
    </location>
</feature>
<dbReference type="EMBL" id="DSVL01000334">
    <property type="protein sequence ID" value="HFH29998.1"/>
    <property type="molecule type" value="Genomic_DNA"/>
</dbReference>
<dbReference type="AlphaFoldDB" id="A0A7C3I509"/>
<gene>
    <name evidence="3" type="ORF">ENS59_10895</name>
</gene>
<comment type="caution">
    <text evidence="3">The sequence shown here is derived from an EMBL/GenBank/DDBJ whole genome shotgun (WGS) entry which is preliminary data.</text>
</comment>
<dbReference type="InterPro" id="IPR033399">
    <property type="entry name" value="TP_0789-like"/>
</dbReference>
<dbReference type="Pfam" id="PF17131">
    <property type="entry name" value="LolA_like"/>
    <property type="match status" value="1"/>
</dbReference>
<protein>
    <submittedName>
        <fullName evidence="3">Outer membrane lipoprotein-sorting protein</fullName>
    </submittedName>
</protein>
<keyword evidence="1" id="KW-0732">Signal</keyword>
<evidence type="ECO:0000259" key="2">
    <source>
        <dbReference type="Pfam" id="PF17131"/>
    </source>
</evidence>
<evidence type="ECO:0000256" key="1">
    <source>
        <dbReference type="SAM" id="SignalP"/>
    </source>
</evidence>
<feature type="domain" description="Uncharacterized protein TP-0789" evidence="2">
    <location>
        <begin position="80"/>
        <end position="262"/>
    </location>
</feature>
<dbReference type="Gene3D" id="2.50.20.10">
    <property type="entry name" value="Lipoprotein localisation LolA/LolB/LppX"/>
    <property type="match status" value="1"/>
</dbReference>
<sequence length="265" mass="29910">MNYMKRILLIGIIAGLCSAVLFAENAASFNASTYKNLLLQVDQALAVLDTDVSAEYLIQKRDPGGATSTTKSTVFRRDAKNQFLVLILEPVIDKGKGYLKIGDNLWLYDPVGKTFTFTSAKERFQNSSFRNSDFEPSHLARDYEPLSAERVKLGTYDCTLLELQAVTKDAAYPKMKIWVSDDTLVRKREEYSLSGAIMRTIAIPSYQKIGNRWLPASMVIIDHLQSKKIGDKVEYERTTVTISKPSLKALPDTVYTKEYLERVAR</sequence>
<reference evidence="3" key="1">
    <citation type="journal article" date="2020" name="mSystems">
        <title>Genome- and Community-Level Interaction Insights into Carbon Utilization and Element Cycling Functions of Hydrothermarchaeota in Hydrothermal Sediment.</title>
        <authorList>
            <person name="Zhou Z."/>
            <person name="Liu Y."/>
            <person name="Xu W."/>
            <person name="Pan J."/>
            <person name="Luo Z.H."/>
            <person name="Li M."/>
        </authorList>
    </citation>
    <scope>NUCLEOTIDE SEQUENCE [LARGE SCALE GENOMIC DNA]</scope>
    <source>
        <strain evidence="3">SpSt-503</strain>
    </source>
</reference>
<keyword evidence="3" id="KW-0449">Lipoprotein</keyword>